<comment type="caution">
    <text evidence="1">The sequence shown here is derived from an EMBL/GenBank/DDBJ whole genome shotgun (WGS) entry which is preliminary data.</text>
</comment>
<dbReference type="Proteomes" id="UP001057452">
    <property type="component" value="Chromosome 17"/>
</dbReference>
<gene>
    <name evidence="1" type="ORF">KUCAC02_018755</name>
</gene>
<evidence type="ECO:0000313" key="1">
    <source>
        <dbReference type="EMBL" id="KAI4809899.1"/>
    </source>
</evidence>
<dbReference type="EMBL" id="CM043801">
    <property type="protein sequence ID" value="KAI4809899.1"/>
    <property type="molecule type" value="Genomic_DNA"/>
</dbReference>
<evidence type="ECO:0000313" key="2">
    <source>
        <dbReference type="Proteomes" id="UP001057452"/>
    </source>
</evidence>
<organism evidence="1 2">
    <name type="scientific">Chaenocephalus aceratus</name>
    <name type="common">Blackfin icefish</name>
    <name type="synonym">Chaenichthys aceratus</name>
    <dbReference type="NCBI Taxonomy" id="36190"/>
    <lineage>
        <taxon>Eukaryota</taxon>
        <taxon>Metazoa</taxon>
        <taxon>Chordata</taxon>
        <taxon>Craniata</taxon>
        <taxon>Vertebrata</taxon>
        <taxon>Euteleostomi</taxon>
        <taxon>Actinopterygii</taxon>
        <taxon>Neopterygii</taxon>
        <taxon>Teleostei</taxon>
        <taxon>Neoteleostei</taxon>
        <taxon>Acanthomorphata</taxon>
        <taxon>Eupercaria</taxon>
        <taxon>Perciformes</taxon>
        <taxon>Notothenioidei</taxon>
        <taxon>Channichthyidae</taxon>
        <taxon>Chaenocephalus</taxon>
    </lineage>
</organism>
<accession>A0ACB9WAV5</accession>
<name>A0ACB9WAV5_CHAAC</name>
<reference evidence="1" key="1">
    <citation type="submission" date="2022-05" db="EMBL/GenBank/DDBJ databases">
        <title>Chromosome-level genome of Chaenocephalus aceratus.</title>
        <authorList>
            <person name="Park H."/>
        </authorList>
    </citation>
    <scope>NUCLEOTIDE SEQUENCE</scope>
    <source>
        <strain evidence="1">KU_202001</strain>
    </source>
</reference>
<keyword evidence="2" id="KW-1185">Reference proteome</keyword>
<proteinExistence type="predicted"/>
<sequence length="227" mass="25845">METEERRRSEGSAKTTKNGRTGVRTMAAAEEEARRRELVKGKLRQQYDLEKRSLKIVERLLEDNVTEDFLVDCAKFITPTNYKDVIEERFIAKMCAYPICSIKLGKIPTQRYQISTKTNKVYDITERKCYCSNFCYKASKEFELQISTSPLWLRPHETPPEIKLMKKGDGGSSGRSSEQGPADGLPHSESSDTEQEHDFVSSVVSPDAGTRVHWGDLPNAQMKSTKR</sequence>
<protein>
    <submittedName>
        <fullName evidence="1">Uncharacterized protein</fullName>
    </submittedName>
</protein>